<comment type="caution">
    <text evidence="2">The sequence shown here is derived from an EMBL/GenBank/DDBJ whole genome shotgun (WGS) entry which is preliminary data.</text>
</comment>
<evidence type="ECO:0000313" key="3">
    <source>
        <dbReference type="Proteomes" id="UP000010448"/>
    </source>
</evidence>
<dbReference type="AlphaFoldDB" id="A0A7K4ENQ0"/>
<reference evidence="2 3" key="1">
    <citation type="journal article" date="2013" name="Genome Announc.">
        <title>Genome Sequence of Naphthalene-Degrading Soil Bacterium Pseudomonas putida CSV86.</title>
        <authorList>
            <person name="Phale P.S."/>
            <person name="Paliwal V."/>
            <person name="Raju S.C."/>
            <person name="Modak A."/>
            <person name="Purohit H.J."/>
        </authorList>
    </citation>
    <scope>NUCLEOTIDE SEQUENCE [LARGE SCALE GENOMIC DNA]</scope>
    <source>
        <strain evidence="2 3">CSV86</strain>
    </source>
</reference>
<organism evidence="2 3">
    <name type="scientific">Pseudomonas bharatica CSV86</name>
    <dbReference type="NCBI Taxonomy" id="1005395"/>
    <lineage>
        <taxon>Bacteria</taxon>
        <taxon>Pseudomonadati</taxon>
        <taxon>Pseudomonadota</taxon>
        <taxon>Gammaproteobacteria</taxon>
        <taxon>Pseudomonadales</taxon>
        <taxon>Pseudomonadaceae</taxon>
        <taxon>Pseudomonas</taxon>
        <taxon>Pseudomonas bharatica</taxon>
    </lineage>
</organism>
<evidence type="ECO:0000313" key="2">
    <source>
        <dbReference type="EMBL" id="NNJ18959.1"/>
    </source>
</evidence>
<accession>A0A7K4ENQ0</accession>
<feature type="region of interest" description="Disordered" evidence="1">
    <location>
        <begin position="26"/>
        <end position="125"/>
    </location>
</feature>
<feature type="compositionally biased region" description="Low complexity" evidence="1">
    <location>
        <begin position="38"/>
        <end position="49"/>
    </location>
</feature>
<dbReference type="Proteomes" id="UP000010448">
    <property type="component" value="Unassembled WGS sequence"/>
</dbReference>
<name>A0A7K4ENQ0_9PSED</name>
<protein>
    <submittedName>
        <fullName evidence="2">Uncharacterized protein</fullName>
    </submittedName>
</protein>
<gene>
    <name evidence="2" type="ORF">CSV86_029550</name>
</gene>
<sequence>MTLGNALSVNGQLNLSGSNPLTLTGNISGTGGLNKNGASTLTLSAATTTPADQPQQRHAGGGQQHCTRRQPAQRRGQYRAGFQHGRGPDNQVNLAGNLGIGGSADSRSTAWSPAAAASPRMAPAC</sequence>
<proteinExistence type="predicted"/>
<keyword evidence="3" id="KW-1185">Reference proteome</keyword>
<dbReference type="EMBL" id="AMWJ02000007">
    <property type="protein sequence ID" value="NNJ18959.1"/>
    <property type="molecule type" value="Genomic_DNA"/>
</dbReference>
<evidence type="ECO:0000256" key="1">
    <source>
        <dbReference type="SAM" id="MobiDB-lite"/>
    </source>
</evidence>
<feature type="compositionally biased region" description="Low complexity" evidence="1">
    <location>
        <begin position="106"/>
        <end position="125"/>
    </location>
</feature>
<dbReference type="RefSeq" id="WP_170395299.1">
    <property type="nucleotide sequence ID" value="NZ_AMWJ02000007.1"/>
</dbReference>